<dbReference type="SUPFAM" id="SSF56784">
    <property type="entry name" value="HAD-like"/>
    <property type="match status" value="1"/>
</dbReference>
<gene>
    <name evidence="1" type="ORF">GCM10009849_32920</name>
</gene>
<organism evidence="1 2">
    <name type="scientific">Sinomonas flava</name>
    <dbReference type="NCBI Taxonomy" id="496857"/>
    <lineage>
        <taxon>Bacteria</taxon>
        <taxon>Bacillati</taxon>
        <taxon>Actinomycetota</taxon>
        <taxon>Actinomycetes</taxon>
        <taxon>Micrococcales</taxon>
        <taxon>Micrococcaceae</taxon>
        <taxon>Sinomonas</taxon>
    </lineage>
</organism>
<dbReference type="EMBL" id="BAAAQW010000012">
    <property type="protein sequence ID" value="GAA2202853.1"/>
    <property type="molecule type" value="Genomic_DNA"/>
</dbReference>
<dbReference type="NCBIfam" id="TIGR01549">
    <property type="entry name" value="HAD-SF-IA-v1"/>
    <property type="match status" value="1"/>
</dbReference>
<dbReference type="RefSeq" id="WP_344300888.1">
    <property type="nucleotide sequence ID" value="NZ_BAAAQW010000012.1"/>
</dbReference>
<dbReference type="SFLD" id="SFLDS00003">
    <property type="entry name" value="Haloacid_Dehalogenase"/>
    <property type="match status" value="1"/>
</dbReference>
<dbReference type="PANTHER" id="PTHR43434">
    <property type="entry name" value="PHOSPHOGLYCOLATE PHOSPHATASE"/>
    <property type="match status" value="1"/>
</dbReference>
<accession>A0ABN3C0X7</accession>
<dbReference type="InterPro" id="IPR036412">
    <property type="entry name" value="HAD-like_sf"/>
</dbReference>
<dbReference type="InterPro" id="IPR006439">
    <property type="entry name" value="HAD-SF_hydro_IA"/>
</dbReference>
<dbReference type="SFLD" id="SFLDG01129">
    <property type="entry name" value="C1.5:_HAD__Beta-PGM__Phosphata"/>
    <property type="match status" value="1"/>
</dbReference>
<dbReference type="Gene3D" id="3.40.50.1000">
    <property type="entry name" value="HAD superfamily/HAD-like"/>
    <property type="match status" value="1"/>
</dbReference>
<name>A0ABN3C0X7_9MICC</name>
<evidence type="ECO:0000313" key="2">
    <source>
        <dbReference type="Proteomes" id="UP001500432"/>
    </source>
</evidence>
<comment type="caution">
    <text evidence="1">The sequence shown here is derived from an EMBL/GenBank/DDBJ whole genome shotgun (WGS) entry which is preliminary data.</text>
</comment>
<protein>
    <submittedName>
        <fullName evidence="1">Phosphonatase-like hydrolase</fullName>
    </submittedName>
</protein>
<evidence type="ECO:0000313" key="1">
    <source>
        <dbReference type="EMBL" id="GAA2202853.1"/>
    </source>
</evidence>
<sequence>MTLQLAAEHTRAMRLAVLDMNGTTVTDGGAAERAVEQALASCGVTGERLADALARSRRSAGLDRSALFAQVFADDGESARAAARTFSAAYDAMIAEGAVEPVPGAEETVHALRERGVKVCLATGFGRHTQNSILEALGWMGLADLSLCSEDAGRGRPSPDMVLTAVLALDIEDVRDVVVVGDTEADIASGLRSGAGAAVGVLTGAQTEAELRAAGATDVVRSIADLPALLWPEPAGFRQS</sequence>
<proteinExistence type="predicted"/>
<dbReference type="NCBIfam" id="TIGR01509">
    <property type="entry name" value="HAD-SF-IA-v3"/>
    <property type="match status" value="1"/>
</dbReference>
<reference evidence="1 2" key="1">
    <citation type="journal article" date="2019" name="Int. J. Syst. Evol. Microbiol.">
        <title>The Global Catalogue of Microorganisms (GCM) 10K type strain sequencing project: providing services to taxonomists for standard genome sequencing and annotation.</title>
        <authorList>
            <consortium name="The Broad Institute Genomics Platform"/>
            <consortium name="The Broad Institute Genome Sequencing Center for Infectious Disease"/>
            <person name="Wu L."/>
            <person name="Ma J."/>
        </authorList>
    </citation>
    <scope>NUCLEOTIDE SEQUENCE [LARGE SCALE GENOMIC DNA]</scope>
    <source>
        <strain evidence="1 2">JCM 16034</strain>
    </source>
</reference>
<dbReference type="Proteomes" id="UP001500432">
    <property type="component" value="Unassembled WGS sequence"/>
</dbReference>
<keyword evidence="2" id="KW-1185">Reference proteome</keyword>
<dbReference type="Pfam" id="PF00702">
    <property type="entry name" value="Hydrolase"/>
    <property type="match status" value="1"/>
</dbReference>
<dbReference type="InterPro" id="IPR050155">
    <property type="entry name" value="HAD-like_hydrolase_sf"/>
</dbReference>
<dbReference type="PANTHER" id="PTHR43434:SF19">
    <property type="entry name" value="PHOSPHONOACETALDEHYDE HYDROLASE"/>
    <property type="match status" value="1"/>
</dbReference>
<dbReference type="InterPro" id="IPR023214">
    <property type="entry name" value="HAD_sf"/>
</dbReference>